<protein>
    <recommendedName>
        <fullName evidence="1">Calponin-homology (CH) domain-containing protein</fullName>
    </recommendedName>
</protein>
<dbReference type="Proteomes" id="UP000663823">
    <property type="component" value="Unassembled WGS sequence"/>
</dbReference>
<dbReference type="OrthoDB" id="15627at2759"/>
<dbReference type="PANTHER" id="PTHR47385">
    <property type="entry name" value="CALPONIN"/>
    <property type="match status" value="1"/>
</dbReference>
<evidence type="ECO:0000259" key="1">
    <source>
        <dbReference type="PROSITE" id="PS50021"/>
    </source>
</evidence>
<dbReference type="InterPro" id="IPR003096">
    <property type="entry name" value="SM22_calponin"/>
</dbReference>
<reference evidence="2" key="1">
    <citation type="submission" date="2021-02" db="EMBL/GenBank/DDBJ databases">
        <authorList>
            <person name="Nowell W R."/>
        </authorList>
    </citation>
    <scope>NUCLEOTIDE SEQUENCE</scope>
</reference>
<accession>A0A814TU12</accession>
<dbReference type="EMBL" id="CAJOAX010003508">
    <property type="protein sequence ID" value="CAF3858064.1"/>
    <property type="molecule type" value="Genomic_DNA"/>
</dbReference>
<dbReference type="Gene3D" id="1.10.418.10">
    <property type="entry name" value="Calponin-like domain"/>
    <property type="match status" value="1"/>
</dbReference>
<dbReference type="EMBL" id="CAJOBD010001118">
    <property type="protein sequence ID" value="CAF3762447.1"/>
    <property type="molecule type" value="Genomic_DNA"/>
</dbReference>
<dbReference type="PRINTS" id="PR00888">
    <property type="entry name" value="SM22CALPONIN"/>
</dbReference>
<dbReference type="InterPro" id="IPR001715">
    <property type="entry name" value="CH_dom"/>
</dbReference>
<dbReference type="AlphaFoldDB" id="A0A814TU12"/>
<dbReference type="PROSITE" id="PS50021">
    <property type="entry name" value="CH"/>
    <property type="match status" value="1"/>
</dbReference>
<organism evidence="2 6">
    <name type="scientific">Rotaria sordida</name>
    <dbReference type="NCBI Taxonomy" id="392033"/>
    <lineage>
        <taxon>Eukaryota</taxon>
        <taxon>Metazoa</taxon>
        <taxon>Spiralia</taxon>
        <taxon>Gnathifera</taxon>
        <taxon>Rotifera</taxon>
        <taxon>Eurotatoria</taxon>
        <taxon>Bdelloidea</taxon>
        <taxon>Philodinida</taxon>
        <taxon>Philodinidae</taxon>
        <taxon>Rotaria</taxon>
    </lineage>
</organism>
<dbReference type="InterPro" id="IPR050606">
    <property type="entry name" value="Calponin-like"/>
</dbReference>
<dbReference type="Proteomes" id="UP000663836">
    <property type="component" value="Unassembled WGS sequence"/>
</dbReference>
<dbReference type="GO" id="GO:0007015">
    <property type="term" value="P:actin filament organization"/>
    <property type="evidence" value="ECO:0007669"/>
    <property type="project" value="TreeGrafter"/>
</dbReference>
<name>A0A814TU12_9BILA</name>
<dbReference type="PANTHER" id="PTHR47385:SF24">
    <property type="entry name" value="MUSCLE-SPECIFIC PROTEIN 20"/>
    <property type="match status" value="1"/>
</dbReference>
<dbReference type="Proteomes" id="UP000663864">
    <property type="component" value="Unassembled WGS sequence"/>
</dbReference>
<dbReference type="GO" id="GO:0031032">
    <property type="term" value="P:actomyosin structure organization"/>
    <property type="evidence" value="ECO:0007669"/>
    <property type="project" value="InterPro"/>
</dbReference>
<dbReference type="SMART" id="SM00033">
    <property type="entry name" value="CH"/>
    <property type="match status" value="1"/>
</dbReference>
<dbReference type="SUPFAM" id="SSF47576">
    <property type="entry name" value="Calponin-homology domain, CH-domain"/>
    <property type="match status" value="1"/>
</dbReference>
<evidence type="ECO:0000313" key="2">
    <source>
        <dbReference type="EMBL" id="CAF1165834.1"/>
    </source>
</evidence>
<proteinExistence type="predicted"/>
<dbReference type="EMBL" id="CAJNOT010001217">
    <property type="protein sequence ID" value="CAF1165834.1"/>
    <property type="molecule type" value="Genomic_DNA"/>
</dbReference>
<evidence type="ECO:0000313" key="6">
    <source>
        <dbReference type="Proteomes" id="UP000663864"/>
    </source>
</evidence>
<gene>
    <name evidence="4" type="ORF">JBS370_LOCUS13207</name>
    <name evidence="5" type="ORF">OTI717_LOCUS21541</name>
    <name evidence="3" type="ORF">RFH988_LOCUS23470</name>
    <name evidence="2" type="ORF">ZHD862_LOCUS20942</name>
</gene>
<evidence type="ECO:0000313" key="3">
    <source>
        <dbReference type="EMBL" id="CAF1180270.1"/>
    </source>
</evidence>
<dbReference type="EMBL" id="CAJNOO010001630">
    <property type="protein sequence ID" value="CAF1180270.1"/>
    <property type="molecule type" value="Genomic_DNA"/>
</dbReference>
<dbReference type="PRINTS" id="PR00889">
    <property type="entry name" value="CALPONIN"/>
</dbReference>
<dbReference type="InterPro" id="IPR036872">
    <property type="entry name" value="CH_dom_sf"/>
</dbReference>
<dbReference type="Proteomes" id="UP000663882">
    <property type="component" value="Unassembled WGS sequence"/>
</dbReference>
<comment type="caution">
    <text evidence="2">The sequence shown here is derived from an EMBL/GenBank/DDBJ whole genome shotgun (WGS) entry which is preliminary data.</text>
</comment>
<evidence type="ECO:0000313" key="5">
    <source>
        <dbReference type="EMBL" id="CAF3858064.1"/>
    </source>
</evidence>
<feature type="domain" description="Calponin-homology (CH)" evidence="1">
    <location>
        <begin position="17"/>
        <end position="122"/>
    </location>
</feature>
<dbReference type="InterPro" id="IPR001997">
    <property type="entry name" value="Calponin/LIMCH1"/>
</dbReference>
<dbReference type="GO" id="GO:0051015">
    <property type="term" value="F:actin filament binding"/>
    <property type="evidence" value="ECO:0007669"/>
    <property type="project" value="TreeGrafter"/>
</dbReference>
<dbReference type="GO" id="GO:0015629">
    <property type="term" value="C:actin cytoskeleton"/>
    <property type="evidence" value="ECO:0007669"/>
    <property type="project" value="TreeGrafter"/>
</dbReference>
<sequence>MALDRAVKGKISCKQDPEQETAAREWVEAVTGEKFPNNDYAEALHDGIVLCKLMNKLKPGSVAKIHSTGSPMKLRENISFFQDAAQAYGVNPSEVFQAVDLFDKQNIQQVTTCIFALSRVAQKQNFSGPKLNYQTKLPVND</sequence>
<evidence type="ECO:0000313" key="4">
    <source>
        <dbReference type="EMBL" id="CAF3762447.1"/>
    </source>
</evidence>
<dbReference type="Pfam" id="PF00307">
    <property type="entry name" value="CH"/>
    <property type="match status" value="1"/>
</dbReference>